<dbReference type="Pfam" id="PF00126">
    <property type="entry name" value="HTH_1"/>
    <property type="match status" value="1"/>
</dbReference>
<dbReference type="Proteomes" id="UP000185494">
    <property type="component" value="Chromosome 1"/>
</dbReference>
<dbReference type="SUPFAM" id="SSF46785">
    <property type="entry name" value="Winged helix' DNA-binding domain"/>
    <property type="match status" value="1"/>
</dbReference>
<dbReference type="Pfam" id="PF03466">
    <property type="entry name" value="LysR_substrate"/>
    <property type="match status" value="1"/>
</dbReference>
<dbReference type="STRING" id="257708.RGI145_18835"/>
<evidence type="ECO:0000313" key="6">
    <source>
        <dbReference type="EMBL" id="APT58856.1"/>
    </source>
</evidence>
<dbReference type="InterPro" id="IPR058163">
    <property type="entry name" value="LysR-type_TF_proteobact-type"/>
</dbReference>
<evidence type="ECO:0000259" key="5">
    <source>
        <dbReference type="PROSITE" id="PS50931"/>
    </source>
</evidence>
<keyword evidence="2" id="KW-0805">Transcription regulation</keyword>
<dbReference type="GO" id="GO:0006351">
    <property type="term" value="P:DNA-templated transcription"/>
    <property type="evidence" value="ECO:0007669"/>
    <property type="project" value="TreeGrafter"/>
</dbReference>
<dbReference type="InterPro" id="IPR036388">
    <property type="entry name" value="WH-like_DNA-bd_sf"/>
</dbReference>
<evidence type="ECO:0000256" key="2">
    <source>
        <dbReference type="ARBA" id="ARBA00023015"/>
    </source>
</evidence>
<feature type="domain" description="HTH lysR-type" evidence="5">
    <location>
        <begin position="6"/>
        <end position="63"/>
    </location>
</feature>
<evidence type="ECO:0000256" key="1">
    <source>
        <dbReference type="ARBA" id="ARBA00009437"/>
    </source>
</evidence>
<dbReference type="GO" id="GO:0003700">
    <property type="term" value="F:DNA-binding transcription factor activity"/>
    <property type="evidence" value="ECO:0007669"/>
    <property type="project" value="InterPro"/>
</dbReference>
<dbReference type="EMBL" id="CP015583">
    <property type="protein sequence ID" value="APT58856.1"/>
    <property type="molecule type" value="Genomic_DNA"/>
</dbReference>
<dbReference type="InterPro" id="IPR000847">
    <property type="entry name" value="LysR_HTH_N"/>
</dbReference>
<keyword evidence="3" id="KW-0238">DNA-binding</keyword>
<reference evidence="6 7" key="1">
    <citation type="submission" date="2016-05" db="EMBL/GenBank/DDBJ databases">
        <title>Complete Genome and Methylome Analysis of Psychrotrophic Bacterial Isolates from Antarctic Lake Untersee.</title>
        <authorList>
            <person name="Fomenkov A."/>
            <person name="Akimov V.N."/>
            <person name="Vasilyeva L.V."/>
            <person name="Andersen D."/>
            <person name="Vincze T."/>
            <person name="Roberts R.J."/>
        </authorList>
    </citation>
    <scope>NUCLEOTIDE SEQUENCE [LARGE SCALE GENOMIC DNA]</scope>
    <source>
        <strain evidence="6 7">U14-5</strain>
    </source>
</reference>
<dbReference type="KEGG" id="rgi:RGI145_18835"/>
<evidence type="ECO:0000256" key="4">
    <source>
        <dbReference type="ARBA" id="ARBA00023163"/>
    </source>
</evidence>
<gene>
    <name evidence="6" type="ORF">RGI145_18835</name>
</gene>
<comment type="similarity">
    <text evidence="1">Belongs to the LysR transcriptional regulatory family.</text>
</comment>
<dbReference type="GO" id="GO:0043565">
    <property type="term" value="F:sequence-specific DNA binding"/>
    <property type="evidence" value="ECO:0007669"/>
    <property type="project" value="TreeGrafter"/>
</dbReference>
<keyword evidence="4" id="KW-0804">Transcription</keyword>
<dbReference type="SUPFAM" id="SSF53850">
    <property type="entry name" value="Periplasmic binding protein-like II"/>
    <property type="match status" value="1"/>
</dbReference>
<evidence type="ECO:0000256" key="3">
    <source>
        <dbReference type="ARBA" id="ARBA00023125"/>
    </source>
</evidence>
<dbReference type="PROSITE" id="PS50931">
    <property type="entry name" value="HTH_LYSR"/>
    <property type="match status" value="1"/>
</dbReference>
<dbReference type="Gene3D" id="3.40.190.10">
    <property type="entry name" value="Periplasmic binding protein-like II"/>
    <property type="match status" value="2"/>
</dbReference>
<dbReference type="InterPro" id="IPR005119">
    <property type="entry name" value="LysR_subst-bd"/>
</dbReference>
<dbReference type="Gene3D" id="1.10.10.10">
    <property type="entry name" value="Winged helix-like DNA-binding domain superfamily/Winged helix DNA-binding domain"/>
    <property type="match status" value="1"/>
</dbReference>
<dbReference type="AlphaFoldDB" id="A0A1L7AJ72"/>
<protein>
    <recommendedName>
        <fullName evidence="5">HTH lysR-type domain-containing protein</fullName>
    </recommendedName>
</protein>
<name>A0A1L7AJ72_9PROT</name>
<sequence>MTAHLPSLPALKAFAAVAREGSFVRAAEMLHVSTSAISHQIRQLEDQLGTPLLSRARNGSGHSRTATTLAGQELLLVVEDTLERLASACGAIRDRARNPRQNLAVSANGSFASLWLAPRLARFAALHPSVAWHMRAVETNVPDMAAEGLDLAILRARPGRVVPPDRLLFAETVFPVCSPALAAIATPEELLRRSLLEEDGDSPEKNWSTWMPILGQAPGTGHVLRFSGYNQVIGAALAGAGVALGRSPLLDAELATGRLVRLFAPLSLPGTWAFVLRARPDAARDPHVVQLCDFLLREAGSIL</sequence>
<dbReference type="PANTHER" id="PTHR30537:SF79">
    <property type="entry name" value="TRANSCRIPTIONAL REGULATOR-RELATED"/>
    <property type="match status" value="1"/>
</dbReference>
<evidence type="ECO:0000313" key="7">
    <source>
        <dbReference type="Proteomes" id="UP000185494"/>
    </source>
</evidence>
<dbReference type="RefSeq" id="WP_075799603.1">
    <property type="nucleotide sequence ID" value="NZ_CP015583.1"/>
</dbReference>
<dbReference type="InterPro" id="IPR036390">
    <property type="entry name" value="WH_DNA-bd_sf"/>
</dbReference>
<accession>A0A1L7AJ72</accession>
<proteinExistence type="inferred from homology"/>
<dbReference type="PRINTS" id="PR00039">
    <property type="entry name" value="HTHLYSR"/>
</dbReference>
<organism evidence="6 7">
    <name type="scientific">Roseomonas gilardii</name>
    <dbReference type="NCBI Taxonomy" id="257708"/>
    <lineage>
        <taxon>Bacteria</taxon>
        <taxon>Pseudomonadati</taxon>
        <taxon>Pseudomonadota</taxon>
        <taxon>Alphaproteobacteria</taxon>
        <taxon>Acetobacterales</taxon>
        <taxon>Roseomonadaceae</taxon>
        <taxon>Roseomonas</taxon>
    </lineage>
</organism>
<dbReference type="PANTHER" id="PTHR30537">
    <property type="entry name" value="HTH-TYPE TRANSCRIPTIONAL REGULATOR"/>
    <property type="match status" value="1"/>
</dbReference>